<gene>
    <name evidence="2" type="ORF">IEQ34_000420</name>
</gene>
<evidence type="ECO:0000313" key="2">
    <source>
        <dbReference type="EMBL" id="KAH0470697.1"/>
    </source>
</evidence>
<feature type="compositionally biased region" description="Low complexity" evidence="1">
    <location>
        <begin position="89"/>
        <end position="98"/>
    </location>
</feature>
<feature type="region of interest" description="Disordered" evidence="1">
    <location>
        <begin position="1"/>
        <end position="108"/>
    </location>
</feature>
<proteinExistence type="predicted"/>
<comment type="caution">
    <text evidence="2">The sequence shown here is derived from an EMBL/GenBank/DDBJ whole genome shotgun (WGS) entry which is preliminary data.</text>
</comment>
<name>A0AAV7HPJ2_DENCH</name>
<feature type="compositionally biased region" description="Acidic residues" evidence="1">
    <location>
        <begin position="56"/>
        <end position="65"/>
    </location>
</feature>
<feature type="compositionally biased region" description="Gly residues" evidence="1">
    <location>
        <begin position="66"/>
        <end position="80"/>
    </location>
</feature>
<dbReference type="Proteomes" id="UP000775213">
    <property type="component" value="Unassembled WGS sequence"/>
</dbReference>
<reference evidence="2 3" key="1">
    <citation type="journal article" date="2021" name="Hortic Res">
        <title>Chromosome-scale assembly of the Dendrobium chrysotoxum genome enhances the understanding of orchid evolution.</title>
        <authorList>
            <person name="Zhang Y."/>
            <person name="Zhang G.Q."/>
            <person name="Zhang D."/>
            <person name="Liu X.D."/>
            <person name="Xu X.Y."/>
            <person name="Sun W.H."/>
            <person name="Yu X."/>
            <person name="Zhu X."/>
            <person name="Wang Z.W."/>
            <person name="Zhao X."/>
            <person name="Zhong W.Y."/>
            <person name="Chen H."/>
            <person name="Yin W.L."/>
            <person name="Huang T."/>
            <person name="Niu S.C."/>
            <person name="Liu Z.J."/>
        </authorList>
    </citation>
    <scope>NUCLEOTIDE SEQUENCE [LARGE SCALE GENOMIC DNA]</scope>
    <source>
        <strain evidence="2">Lindl</strain>
    </source>
</reference>
<protein>
    <submittedName>
        <fullName evidence="2">Uncharacterized protein</fullName>
    </submittedName>
</protein>
<sequence>MADEEGGEGGGAEGVRRKEAELVGFVDGGVGEGASKVGERGEMLVGRGGGGRPEVDEAAEGEVGDEVGGVEGLHGCGASGVAGVEPTLDGGAVVGDAGAEAHRRPHHF</sequence>
<accession>A0AAV7HPJ2</accession>
<evidence type="ECO:0000313" key="3">
    <source>
        <dbReference type="Proteomes" id="UP000775213"/>
    </source>
</evidence>
<dbReference type="EMBL" id="JAGFBR010000001">
    <property type="protein sequence ID" value="KAH0470697.1"/>
    <property type="molecule type" value="Genomic_DNA"/>
</dbReference>
<keyword evidence="3" id="KW-1185">Reference proteome</keyword>
<dbReference type="AlphaFoldDB" id="A0AAV7HPJ2"/>
<organism evidence="2 3">
    <name type="scientific">Dendrobium chrysotoxum</name>
    <name type="common">Orchid</name>
    <dbReference type="NCBI Taxonomy" id="161865"/>
    <lineage>
        <taxon>Eukaryota</taxon>
        <taxon>Viridiplantae</taxon>
        <taxon>Streptophyta</taxon>
        <taxon>Embryophyta</taxon>
        <taxon>Tracheophyta</taxon>
        <taxon>Spermatophyta</taxon>
        <taxon>Magnoliopsida</taxon>
        <taxon>Liliopsida</taxon>
        <taxon>Asparagales</taxon>
        <taxon>Orchidaceae</taxon>
        <taxon>Epidendroideae</taxon>
        <taxon>Malaxideae</taxon>
        <taxon>Dendrobiinae</taxon>
        <taxon>Dendrobium</taxon>
    </lineage>
</organism>
<evidence type="ECO:0000256" key="1">
    <source>
        <dbReference type="SAM" id="MobiDB-lite"/>
    </source>
</evidence>